<gene>
    <name evidence="1" type="ORF">DXC40_11340</name>
</gene>
<accession>A0A3E3IJY7</accession>
<dbReference type="AlphaFoldDB" id="A0A3E3IJY7"/>
<evidence type="ECO:0000313" key="2">
    <source>
        <dbReference type="Proteomes" id="UP000260828"/>
    </source>
</evidence>
<dbReference type="EMBL" id="QVME01000005">
    <property type="protein sequence ID" value="RGE67383.1"/>
    <property type="molecule type" value="Genomic_DNA"/>
</dbReference>
<name>A0A3E3IJY7_9FIRM</name>
<protein>
    <submittedName>
        <fullName evidence="1">Uncharacterized protein</fullName>
    </submittedName>
</protein>
<comment type="caution">
    <text evidence="1">The sequence shown here is derived from an EMBL/GenBank/DDBJ whole genome shotgun (WGS) entry which is preliminary data.</text>
</comment>
<dbReference type="Proteomes" id="UP000260828">
    <property type="component" value="Unassembled WGS sequence"/>
</dbReference>
<sequence>MGSVPIPAIIYRRLEDDILRLKLQLPAKAGRFHIFECEAVRLVTLPDEEFQDFLNGPHQDGRWAAEPFYADEHGRRIYQGVLVLGEGHKDGVFAYDGGKHFAYLPGARAVVDSILEQAVEKIIREGAENTNEGSWCYYFSELYEQMGLVIEDGNGFDTMLLEKLEQRPEAADVTLTDECFDVCYYLDCCKNLAPEQPAPSLSAERKEEIISGILNYMAEYFDDSSLYDILHNTLEICNDEIGCLGFALYDEYVDEQIEASEVQSDLLPKSGKLVNLLSAYEELQQIPDEERITRLAPGAFGYCLDSDVPDERLHTVYQQALSALELESDEIQEAESFTSRDEIISRMRDCLLAKELTAGDKVLFVATEPYGGPGDFDLRGGVIESVDEKDKTCSVRGTFFTMEKVPLHYVLGRYNPAVGEEHYGVRGIVPFFCEDKELAGYYLNEVRIMWDVEMGEEQDLSM</sequence>
<reference evidence="1 2" key="1">
    <citation type="submission" date="2018-08" db="EMBL/GenBank/DDBJ databases">
        <title>A genome reference for cultivated species of the human gut microbiota.</title>
        <authorList>
            <person name="Zou Y."/>
            <person name="Xue W."/>
            <person name="Luo G."/>
        </authorList>
    </citation>
    <scope>NUCLEOTIDE SEQUENCE [LARGE SCALE GENOMIC DNA]</scope>
    <source>
        <strain evidence="1 2">TF05-12AC</strain>
    </source>
</reference>
<organism evidence="1 2">
    <name type="scientific">Anaerotruncus colihominis</name>
    <dbReference type="NCBI Taxonomy" id="169435"/>
    <lineage>
        <taxon>Bacteria</taxon>
        <taxon>Bacillati</taxon>
        <taxon>Bacillota</taxon>
        <taxon>Clostridia</taxon>
        <taxon>Eubacteriales</taxon>
        <taxon>Oscillospiraceae</taxon>
        <taxon>Anaerotruncus</taxon>
    </lineage>
</organism>
<proteinExistence type="predicted"/>
<evidence type="ECO:0000313" key="1">
    <source>
        <dbReference type="EMBL" id="RGE67383.1"/>
    </source>
</evidence>